<dbReference type="AlphaFoldDB" id="A0A6J2YJ88"/>
<dbReference type="GO" id="GO:0003676">
    <property type="term" value="F:nucleic acid binding"/>
    <property type="evidence" value="ECO:0007669"/>
    <property type="project" value="InterPro"/>
</dbReference>
<dbReference type="PANTHER" id="PTHR47331">
    <property type="entry name" value="PHD-TYPE DOMAIN-CONTAINING PROTEIN"/>
    <property type="match status" value="1"/>
</dbReference>
<reference evidence="3" key="1">
    <citation type="submission" date="2025-08" db="UniProtKB">
        <authorList>
            <consortium name="RefSeq"/>
        </authorList>
    </citation>
    <scope>IDENTIFICATION</scope>
    <source>
        <tissue evidence="3">Gonads</tissue>
    </source>
</reference>
<dbReference type="InParanoid" id="A0A6J2YJ88"/>
<dbReference type="Pfam" id="PF17921">
    <property type="entry name" value="Integrase_H2C2"/>
    <property type="match status" value="1"/>
</dbReference>
<dbReference type="RefSeq" id="XP_030763462.1">
    <property type="nucleotide sequence ID" value="XM_030907602.1"/>
</dbReference>
<sequence length="441" mass="50330">MVQMTAFPSDFRSLQEFGSVNPKSNLRSLSPILENGLILVGGRLQNANICYHSKHPIILPHSHPFTRLIIENEHLRSLHAGTQTTLSFIRQRFWPLNGKNSVKNCIRKCVICFKSKPKGLTAKMGQLPAPRVVPTSPFLTSSVDFAGPYELKDGKLKNRRIIKAYICVFVCMATKAIHLELITDLTTDGFLNTLRRFVSRRGLCTDLYCDNATNFVGANNELLAIQNLANHDMFQSYLTDNQIKFHFIPPRSPNFGGLWEAAVKSTKHHLKRVLNQRHLTYEEFYSILTQVEAVLNSRPITPLSNDPFDLEALTPGHFLIGRVLTAVPQKPLLESKPNYVKRYHLTQQIFQHFWSRWVKEYLHLLQLRTKWQTGNPRLDVGTMVLMKEDNLPPMFWPLGRIIEVHPGSDSIVRVVSVKTKNGVFKRAISKICVLPMNESLN</sequence>
<dbReference type="Gene3D" id="3.30.420.10">
    <property type="entry name" value="Ribonuclease H-like superfamily/Ribonuclease H"/>
    <property type="match status" value="1"/>
</dbReference>
<dbReference type="SUPFAM" id="SSF53098">
    <property type="entry name" value="Ribonuclease H-like"/>
    <property type="match status" value="1"/>
</dbReference>
<dbReference type="InterPro" id="IPR001584">
    <property type="entry name" value="Integrase_cat-core"/>
</dbReference>
<dbReference type="KEGG" id="soy:115888034"/>
<gene>
    <name evidence="3" type="primary">LOC115888034</name>
</gene>
<dbReference type="Pfam" id="PF18701">
    <property type="entry name" value="DUF5641"/>
    <property type="match status" value="1"/>
</dbReference>
<dbReference type="Gene3D" id="1.10.340.70">
    <property type="match status" value="1"/>
</dbReference>
<proteinExistence type="predicted"/>
<evidence type="ECO:0000313" key="3">
    <source>
        <dbReference type="RefSeq" id="XP_030763462.1"/>
    </source>
</evidence>
<dbReference type="InterPro" id="IPR040676">
    <property type="entry name" value="DUF5641"/>
</dbReference>
<dbReference type="OrthoDB" id="7788547at2759"/>
<dbReference type="PROSITE" id="PS50994">
    <property type="entry name" value="INTEGRASE"/>
    <property type="match status" value="1"/>
</dbReference>
<organism evidence="2 3">
    <name type="scientific">Sitophilus oryzae</name>
    <name type="common">Rice weevil</name>
    <name type="synonym">Curculio oryzae</name>
    <dbReference type="NCBI Taxonomy" id="7048"/>
    <lineage>
        <taxon>Eukaryota</taxon>
        <taxon>Metazoa</taxon>
        <taxon>Ecdysozoa</taxon>
        <taxon>Arthropoda</taxon>
        <taxon>Hexapoda</taxon>
        <taxon>Insecta</taxon>
        <taxon>Pterygota</taxon>
        <taxon>Neoptera</taxon>
        <taxon>Endopterygota</taxon>
        <taxon>Coleoptera</taxon>
        <taxon>Polyphaga</taxon>
        <taxon>Cucujiformia</taxon>
        <taxon>Curculionidae</taxon>
        <taxon>Dryophthorinae</taxon>
        <taxon>Sitophilus</taxon>
    </lineage>
</organism>
<name>A0A6J2YJ88_SITOR</name>
<evidence type="ECO:0000313" key="2">
    <source>
        <dbReference type="Proteomes" id="UP000504635"/>
    </source>
</evidence>
<dbReference type="GO" id="GO:0015074">
    <property type="term" value="P:DNA integration"/>
    <property type="evidence" value="ECO:0007669"/>
    <property type="project" value="InterPro"/>
</dbReference>
<evidence type="ECO:0000259" key="1">
    <source>
        <dbReference type="PROSITE" id="PS50994"/>
    </source>
</evidence>
<dbReference type="InterPro" id="IPR036397">
    <property type="entry name" value="RNaseH_sf"/>
</dbReference>
<dbReference type="GeneID" id="115888034"/>
<dbReference type="Proteomes" id="UP000504635">
    <property type="component" value="Unplaced"/>
</dbReference>
<accession>A0A6J2YJ88</accession>
<keyword evidence="2" id="KW-1185">Reference proteome</keyword>
<dbReference type="InterPro" id="IPR041588">
    <property type="entry name" value="Integrase_H2C2"/>
</dbReference>
<feature type="domain" description="Integrase catalytic" evidence="1">
    <location>
        <begin position="133"/>
        <end position="323"/>
    </location>
</feature>
<protein>
    <submittedName>
        <fullName evidence="3">Uncharacterized protein LOC115888034</fullName>
    </submittedName>
</protein>
<dbReference type="InterPro" id="IPR012337">
    <property type="entry name" value="RNaseH-like_sf"/>
</dbReference>